<comment type="caution">
    <text evidence="3">The sequence shown here is derived from an EMBL/GenBank/DDBJ whole genome shotgun (WGS) entry which is preliminary data.</text>
</comment>
<dbReference type="PANTHER" id="PTHR24148:SF64">
    <property type="entry name" value="HETEROKARYON INCOMPATIBILITY DOMAIN-CONTAINING PROTEIN"/>
    <property type="match status" value="1"/>
</dbReference>
<accession>A0ABQ8FTZ9</accession>
<reference evidence="3 4" key="1">
    <citation type="journal article" date="2021" name="Nat. Commun.">
        <title>Genetic determinants of endophytism in the Arabidopsis root mycobiome.</title>
        <authorList>
            <person name="Mesny F."/>
            <person name="Miyauchi S."/>
            <person name="Thiergart T."/>
            <person name="Pickel B."/>
            <person name="Atanasova L."/>
            <person name="Karlsson M."/>
            <person name="Huettel B."/>
            <person name="Barry K.W."/>
            <person name="Haridas S."/>
            <person name="Chen C."/>
            <person name="Bauer D."/>
            <person name="Andreopoulos W."/>
            <person name="Pangilinan J."/>
            <person name="LaButti K."/>
            <person name="Riley R."/>
            <person name="Lipzen A."/>
            <person name="Clum A."/>
            <person name="Drula E."/>
            <person name="Henrissat B."/>
            <person name="Kohler A."/>
            <person name="Grigoriev I.V."/>
            <person name="Martin F.M."/>
            <person name="Hacquard S."/>
        </authorList>
    </citation>
    <scope>NUCLEOTIDE SEQUENCE [LARGE SCALE GENOMIC DNA]</scope>
    <source>
        <strain evidence="3 4">MPI-SDFR-AT-0080</strain>
    </source>
</reference>
<dbReference type="EMBL" id="JAGTJR010000054">
    <property type="protein sequence ID" value="KAH7026867.1"/>
    <property type="molecule type" value="Genomic_DNA"/>
</dbReference>
<protein>
    <submittedName>
        <fullName evidence="3">Heterokaryon incompatibility protein-domain-containing protein</fullName>
    </submittedName>
</protein>
<dbReference type="Proteomes" id="UP000774617">
    <property type="component" value="Unassembled WGS sequence"/>
</dbReference>
<dbReference type="InterPro" id="IPR010730">
    <property type="entry name" value="HET"/>
</dbReference>
<evidence type="ECO:0000313" key="3">
    <source>
        <dbReference type="EMBL" id="KAH7026867.1"/>
    </source>
</evidence>
<evidence type="ECO:0000313" key="4">
    <source>
        <dbReference type="Proteomes" id="UP000774617"/>
    </source>
</evidence>
<organism evidence="3 4">
    <name type="scientific">Macrophomina phaseolina</name>
    <dbReference type="NCBI Taxonomy" id="35725"/>
    <lineage>
        <taxon>Eukaryota</taxon>
        <taxon>Fungi</taxon>
        <taxon>Dikarya</taxon>
        <taxon>Ascomycota</taxon>
        <taxon>Pezizomycotina</taxon>
        <taxon>Dothideomycetes</taxon>
        <taxon>Dothideomycetes incertae sedis</taxon>
        <taxon>Botryosphaeriales</taxon>
        <taxon>Botryosphaeriaceae</taxon>
        <taxon>Macrophomina</taxon>
    </lineage>
</organism>
<feature type="domain" description="Heterokaryon incompatibility" evidence="2">
    <location>
        <begin position="138"/>
        <end position="279"/>
    </location>
</feature>
<feature type="region of interest" description="Disordered" evidence="1">
    <location>
        <begin position="61"/>
        <end position="96"/>
    </location>
</feature>
<name>A0ABQ8FTZ9_9PEZI</name>
<evidence type="ECO:0000259" key="2">
    <source>
        <dbReference type="Pfam" id="PF06985"/>
    </source>
</evidence>
<proteinExistence type="predicted"/>
<gene>
    <name evidence="3" type="ORF">B0J12DRAFT_684924</name>
</gene>
<dbReference type="PANTHER" id="PTHR24148">
    <property type="entry name" value="ANKYRIN REPEAT DOMAIN-CONTAINING PROTEIN 39 HOMOLOG-RELATED"/>
    <property type="match status" value="1"/>
</dbReference>
<dbReference type="InterPro" id="IPR052895">
    <property type="entry name" value="HetReg/Transcr_Mod"/>
</dbReference>
<feature type="compositionally biased region" description="Basic residues" evidence="1">
    <location>
        <begin position="62"/>
        <end position="77"/>
    </location>
</feature>
<dbReference type="Pfam" id="PF06985">
    <property type="entry name" value="HET"/>
    <property type="match status" value="1"/>
</dbReference>
<evidence type="ECO:0000256" key="1">
    <source>
        <dbReference type="SAM" id="MobiDB-lite"/>
    </source>
</evidence>
<keyword evidence="4" id="KW-1185">Reference proteome</keyword>
<sequence length="669" mass="77008">MWRFALPAYSLPRNFLISSASRIPRLARLIHRIFHALANISPSFIFLSHLGSADNTLTARGMARRSKKPKGRARRKQAPASKGSSGEPSPALDDSRYLHDPLPDGEKFFRLLELLPGPENSTVSCRLRIYSINFHPDYDAISYVWGDERTDIFCHRKRLRIPRSLCDVLQRLRSENATRILWADSICIDQSSLQERGHQVQLMRTIFRRAENVNAWLGRGDNFDARTAFGLVDHLHGAYLSETREKMERMILSISEYEWMQLSQLLESPWFFRMWTFQEVGLASQAFLLCGRHQLRWKNLLYLSGCYNKYFQSIFRSRGIYMNRISRMNLDFVHGKNEDVRYILRAARNRDCSNPRDKIYALLGHVAFQNFGGMAGGAPFVIVDYSKPAQDVFLDVAKRLLELHDPLYMLSQIGHNTVLDCPRPPSWVPFWVSKKVAALADQPDLGYFYRACGSKISRLSIEDRILKVDGACLDLVKWRSDTFDFSKVDSRKGNAAIVRSIWEELTTAPERLQGSFRHLVSRLCSTLYAGWHSKLKQSNWTEGQIEDHIANFLAYLRQQGIVPHARDFLNREYRNGDWEQGLENAEVTLHFRCFFISQKGFCGLGPDVTQPGDNIVVFFGGQVPFILRPQNESEEYSLCGECYVDGMMYGEAIEMLEEGELEEQTFSLV</sequence>
<dbReference type="Pfam" id="PF26639">
    <property type="entry name" value="Het-6_barrel"/>
    <property type="match status" value="1"/>
</dbReference>